<evidence type="ECO:0000256" key="13">
    <source>
        <dbReference type="SAM" id="MobiDB-lite"/>
    </source>
</evidence>
<accession>A0A2H0XXC7</accession>
<feature type="transmembrane region" description="Helical" evidence="12">
    <location>
        <begin position="31"/>
        <end position="47"/>
    </location>
</feature>
<evidence type="ECO:0000256" key="10">
    <source>
        <dbReference type="ARBA" id="ARBA00023136"/>
    </source>
</evidence>
<keyword evidence="4 12" id="KW-0813">Transport</keyword>
<dbReference type="PRINTS" id="PR00950">
    <property type="entry name" value="TYPE3IMSPROT"/>
</dbReference>
<dbReference type="GO" id="GO:0005886">
    <property type="term" value="C:plasma membrane"/>
    <property type="evidence" value="ECO:0007669"/>
    <property type="project" value="UniProtKB-SubCell"/>
</dbReference>
<keyword evidence="14" id="KW-0966">Cell projection</keyword>
<evidence type="ECO:0000256" key="4">
    <source>
        <dbReference type="ARBA" id="ARBA00022448"/>
    </source>
</evidence>
<dbReference type="InterPro" id="IPR029025">
    <property type="entry name" value="T3SS_substrate_exporter_C"/>
</dbReference>
<keyword evidence="8 12" id="KW-0653">Protein transport</keyword>
<evidence type="ECO:0000256" key="5">
    <source>
        <dbReference type="ARBA" id="ARBA00022475"/>
    </source>
</evidence>
<evidence type="ECO:0000313" key="14">
    <source>
        <dbReference type="EMBL" id="PIS29415.1"/>
    </source>
</evidence>
<evidence type="ECO:0000256" key="9">
    <source>
        <dbReference type="ARBA" id="ARBA00022989"/>
    </source>
</evidence>
<evidence type="ECO:0000313" key="15">
    <source>
        <dbReference type="Proteomes" id="UP000231343"/>
    </source>
</evidence>
<evidence type="ECO:0000256" key="1">
    <source>
        <dbReference type="ARBA" id="ARBA00004651"/>
    </source>
</evidence>
<keyword evidence="5 12" id="KW-1003">Cell membrane</keyword>
<evidence type="ECO:0000256" key="12">
    <source>
        <dbReference type="RuleBase" id="RU364091"/>
    </source>
</evidence>
<feature type="transmembrane region" description="Helical" evidence="12">
    <location>
        <begin position="88"/>
        <end position="115"/>
    </location>
</feature>
<reference evidence="14 15" key="1">
    <citation type="submission" date="2017-09" db="EMBL/GenBank/DDBJ databases">
        <title>Depth-based differentiation of microbial function through sediment-hosted aquifers and enrichment of novel symbionts in the deep terrestrial subsurface.</title>
        <authorList>
            <person name="Probst A.J."/>
            <person name="Ladd B."/>
            <person name="Jarett J.K."/>
            <person name="Geller-Mcgrath D.E."/>
            <person name="Sieber C.M."/>
            <person name="Emerson J.B."/>
            <person name="Anantharaman K."/>
            <person name="Thomas B.C."/>
            <person name="Malmstrom R."/>
            <person name="Stieglmeier M."/>
            <person name="Klingl A."/>
            <person name="Woyke T."/>
            <person name="Ryan C.M."/>
            <person name="Banfield J.F."/>
        </authorList>
    </citation>
    <scope>NUCLEOTIDE SEQUENCE [LARGE SCALE GENOMIC DNA]</scope>
    <source>
        <strain evidence="14">CG08_land_8_20_14_0_20_45_16</strain>
    </source>
</reference>
<keyword evidence="7 12" id="KW-1005">Bacterial flagellum biogenesis</keyword>
<dbReference type="Pfam" id="PF01312">
    <property type="entry name" value="Bac_export_2"/>
    <property type="match status" value="1"/>
</dbReference>
<proteinExistence type="inferred from homology"/>
<dbReference type="PANTHER" id="PTHR30531:SF12">
    <property type="entry name" value="FLAGELLAR BIOSYNTHETIC PROTEIN FLHB"/>
    <property type="match status" value="1"/>
</dbReference>
<keyword evidence="14" id="KW-0969">Cilium</keyword>
<keyword evidence="6 12" id="KW-0812">Transmembrane</keyword>
<comment type="function">
    <text evidence="12">Required for formation of the rod structure in the basal body of the flagellar apparatus. Together with FliI and FliH, may constitute the export apparatus of flagellin.</text>
</comment>
<gene>
    <name evidence="12 14" type="primary">flhB</name>
    <name evidence="14" type="ORF">COT42_05550</name>
</gene>
<evidence type="ECO:0000256" key="7">
    <source>
        <dbReference type="ARBA" id="ARBA00022795"/>
    </source>
</evidence>
<dbReference type="NCBIfam" id="TIGR00328">
    <property type="entry name" value="flhB"/>
    <property type="match status" value="1"/>
</dbReference>
<dbReference type="PANTHER" id="PTHR30531">
    <property type="entry name" value="FLAGELLAR BIOSYNTHETIC PROTEIN FLHB"/>
    <property type="match status" value="1"/>
</dbReference>
<keyword evidence="10 12" id="KW-0472">Membrane</keyword>
<evidence type="ECO:0000256" key="2">
    <source>
        <dbReference type="ARBA" id="ARBA00010690"/>
    </source>
</evidence>
<keyword evidence="11 12" id="KW-1006">Bacterial flagellum protein export</keyword>
<dbReference type="SUPFAM" id="SSF160544">
    <property type="entry name" value="EscU C-terminal domain-like"/>
    <property type="match status" value="1"/>
</dbReference>
<dbReference type="Gene3D" id="6.10.250.2080">
    <property type="match status" value="1"/>
</dbReference>
<dbReference type="GO" id="GO:0009306">
    <property type="term" value="P:protein secretion"/>
    <property type="evidence" value="ECO:0007669"/>
    <property type="project" value="InterPro"/>
</dbReference>
<name>A0A2H0XXC7_UNCSA</name>
<evidence type="ECO:0000256" key="3">
    <source>
        <dbReference type="ARBA" id="ARBA00021622"/>
    </source>
</evidence>
<keyword evidence="9 12" id="KW-1133">Transmembrane helix</keyword>
<feature type="transmembrane region" description="Helical" evidence="12">
    <location>
        <begin position="59"/>
        <end position="82"/>
    </location>
</feature>
<dbReference type="EMBL" id="PEYM01000086">
    <property type="protein sequence ID" value="PIS29415.1"/>
    <property type="molecule type" value="Genomic_DNA"/>
</dbReference>
<comment type="similarity">
    <text evidence="2 12">Belongs to the type III secretion exporter family.</text>
</comment>
<evidence type="ECO:0000256" key="6">
    <source>
        <dbReference type="ARBA" id="ARBA00022692"/>
    </source>
</evidence>
<comment type="caution">
    <text evidence="14">The sequence shown here is derived from an EMBL/GenBank/DDBJ whole genome shotgun (WGS) entry which is preliminary data.</text>
</comment>
<feature type="transmembrane region" description="Helical" evidence="12">
    <location>
        <begin position="188"/>
        <end position="210"/>
    </location>
</feature>
<dbReference type="AlphaFoldDB" id="A0A2H0XXC7"/>
<dbReference type="InterPro" id="IPR006136">
    <property type="entry name" value="FlhB"/>
</dbReference>
<protein>
    <recommendedName>
        <fullName evidence="3 12">Flagellar biosynthetic protein FlhB</fullName>
    </recommendedName>
</protein>
<organism evidence="14 15">
    <name type="scientific">Candidatus Saganbacteria bacterium CG08_land_8_20_14_0_20_45_16</name>
    <dbReference type="NCBI Taxonomy" id="2014293"/>
    <lineage>
        <taxon>Bacteria</taxon>
        <taxon>Bacillati</taxon>
        <taxon>Saganbacteria</taxon>
    </lineage>
</organism>
<dbReference type="GO" id="GO:0044780">
    <property type="term" value="P:bacterial-type flagellum assembly"/>
    <property type="evidence" value="ECO:0007669"/>
    <property type="project" value="InterPro"/>
</dbReference>
<dbReference type="InterPro" id="IPR006135">
    <property type="entry name" value="T3SS_substrate_exporter"/>
</dbReference>
<dbReference type="Gene3D" id="3.40.1690.10">
    <property type="entry name" value="secretion proteins EscU"/>
    <property type="match status" value="1"/>
</dbReference>
<dbReference type="Proteomes" id="UP000231343">
    <property type="component" value="Unassembled WGS sequence"/>
</dbReference>
<feature type="transmembrane region" description="Helical" evidence="12">
    <location>
        <begin position="136"/>
        <end position="163"/>
    </location>
</feature>
<comment type="subcellular location">
    <subcellularLocation>
        <location evidence="1">Cell membrane</location>
        <topology evidence="1">Multi-pass membrane protein</topology>
    </subcellularLocation>
</comment>
<feature type="region of interest" description="Disordered" evidence="13">
    <location>
        <begin position="1"/>
        <end position="23"/>
    </location>
</feature>
<sequence length="366" mass="41991">MAEGGDKSEEPTPHRLREAREKGQVAKSREITVAVVLLASYISLRYLGEFIIRNIIETIRILLLLIPEATNFNLAFVGYVLLIAIRCLFFAIMPIFGITFLATFIAEVMQTGFVFSSEPLSPKLEKLNPLQGLKKIFSLQGFVELIKSLLKISIVFYISWIAIKEDLPYIITLIEAQPWDLIAVGGMLVYKIAIRVGLFYIVIALLDYLYHRWEYMRNLKMSRQEVKEEYKRLEGDPMVKQRMRDLQRQAAQQRMMGSVPKADVVVTNPTHIAIALKYEPQKMTAPLLLAKGERKIAEEIKRIAEAHEISIVENEPLARSIFRTTKINHEIPSELYQAVAEVLAYVYKIKRERQERAKASIALLPR</sequence>
<evidence type="ECO:0000256" key="11">
    <source>
        <dbReference type="ARBA" id="ARBA00023225"/>
    </source>
</evidence>
<keyword evidence="14" id="KW-0282">Flagellum</keyword>
<evidence type="ECO:0000256" key="8">
    <source>
        <dbReference type="ARBA" id="ARBA00022927"/>
    </source>
</evidence>